<dbReference type="InterPro" id="IPR046535">
    <property type="entry name" value="DUF6600"/>
</dbReference>
<organism evidence="3 4">
    <name type="scientific">Pararobbsia silviterrae</name>
    <dbReference type="NCBI Taxonomy" id="1792498"/>
    <lineage>
        <taxon>Bacteria</taxon>
        <taxon>Pseudomonadati</taxon>
        <taxon>Pseudomonadota</taxon>
        <taxon>Betaproteobacteria</taxon>
        <taxon>Burkholderiales</taxon>
        <taxon>Burkholderiaceae</taxon>
        <taxon>Pararobbsia</taxon>
    </lineage>
</organism>
<feature type="compositionally biased region" description="Low complexity" evidence="1">
    <location>
        <begin position="527"/>
        <end position="543"/>
    </location>
</feature>
<evidence type="ECO:0000313" key="4">
    <source>
        <dbReference type="Proteomes" id="UP000270342"/>
    </source>
</evidence>
<dbReference type="RefSeq" id="WP_121082088.1">
    <property type="nucleotide sequence ID" value="NZ_RBZU01000001.1"/>
</dbReference>
<dbReference type="PANTHER" id="PTHR38731">
    <property type="entry name" value="LIPL45-RELATED LIPOPROTEIN-RELATED"/>
    <property type="match status" value="1"/>
</dbReference>
<dbReference type="EMBL" id="RBZU01000001">
    <property type="protein sequence ID" value="RKP58481.1"/>
    <property type="molecule type" value="Genomic_DNA"/>
</dbReference>
<dbReference type="OrthoDB" id="5485224at2"/>
<dbReference type="PANTHER" id="PTHR38731:SF3">
    <property type="entry name" value="BLL6125 PROTEIN"/>
    <property type="match status" value="1"/>
</dbReference>
<dbReference type="Pfam" id="PF20245">
    <property type="entry name" value="DUF6600"/>
    <property type="match status" value="1"/>
</dbReference>
<keyword evidence="4" id="KW-1185">Reference proteome</keyword>
<gene>
    <name evidence="3" type="ORF">D7S86_00525</name>
</gene>
<dbReference type="AlphaFoldDB" id="A0A494Y6Y1"/>
<feature type="signal peptide" evidence="2">
    <location>
        <begin position="1"/>
        <end position="28"/>
    </location>
</feature>
<sequence length="803" mass="86694">MNKPISWRIARAVSLTFVLASLGSAAIAQDAPEPTQLDAGTPAADPPGRVARLNYFDGSVTFEPAGGSDWAYAELNRPMTTGDQLWVDNGGRSELHIGSTALRLGSQTAVSIVNLDDQNAQIKLAQGTLESRVRELPAGQNYEVDTPNVALQANGPGIYRVDAAPDGSTTTVTVRDGTMTAYGDTGSVQLGAGQQITFSGTNLQQTANGSAPALDAFDDWAYTRDRAEDNSPSARYVSRDVPGYEDLDQNGSWEQAPDYGAVWVPRVAAGWAPYHQGHWAWVAPWGWTWVDDAPWGFAPFHYGRWAYWHNQWAWVPGPVVATAPPCYSPALVAFVGGDNGGWNVSLAIGATAAAGVAWLALGPGEPWRPAYHYSPGYYNRVNDTHITVVNNTVINNRITYMNRGAPGAVMGMPANQFVRGQDTRRYGQPLAATQVQRATFGAGAPSIAPVRESFGGALRPSNVRPPQAVAQRDVIATRTPPTPFAYRDTLAQHFAKSGGTVPGAGQPVVRTSPPASYLHAAGAANTPARPGAPSPAQAQAHAGGQPGFRVVQAEHRAPTPEAGQPARTPNAMTESARPGQPPTAQPGGARGPSEAQRPEQGSAASRDNGVPRPPSAMQQQGGRPGAEPNGQEPRGQAQQESQRAQQMQAQQEQQRNQQAQAQQEQQRSQQAQAQQEQQRAQQAQAQQEQQRNQQAQAQQEQQRAQQQRAQQEQQRSQQMQAQQEQQRAQQQRAQQEQQRAAAQHQQAEQQQRAAQAQAQQRQQAAEAQRRAQAPQPQREQPHPAPQQGRQEPQGNRGHDDQHG</sequence>
<reference evidence="3 4" key="1">
    <citation type="submission" date="2018-10" db="EMBL/GenBank/DDBJ databases">
        <title>Robbsia sp. DHC34, isolated from soil.</title>
        <authorList>
            <person name="Gao Z.-H."/>
            <person name="Qiu L.-H."/>
        </authorList>
    </citation>
    <scope>NUCLEOTIDE SEQUENCE [LARGE SCALE GENOMIC DNA]</scope>
    <source>
        <strain evidence="3 4">DHC34</strain>
    </source>
</reference>
<keyword evidence="2" id="KW-0732">Signal</keyword>
<evidence type="ECO:0000313" key="3">
    <source>
        <dbReference type="EMBL" id="RKP58481.1"/>
    </source>
</evidence>
<proteinExistence type="predicted"/>
<feature type="compositionally biased region" description="Low complexity" evidence="1">
    <location>
        <begin position="636"/>
        <end position="778"/>
    </location>
</feature>
<evidence type="ECO:0000256" key="2">
    <source>
        <dbReference type="SAM" id="SignalP"/>
    </source>
</evidence>
<protein>
    <submittedName>
        <fullName evidence="3">FecR protein</fullName>
    </submittedName>
</protein>
<feature type="region of interest" description="Disordered" evidence="1">
    <location>
        <begin position="521"/>
        <end position="803"/>
    </location>
</feature>
<feature type="chain" id="PRO_5019715983" evidence="2">
    <location>
        <begin position="29"/>
        <end position="803"/>
    </location>
</feature>
<accession>A0A494Y6Y1</accession>
<name>A0A494Y6Y1_9BURK</name>
<dbReference type="Proteomes" id="UP000270342">
    <property type="component" value="Unassembled WGS sequence"/>
</dbReference>
<comment type="caution">
    <text evidence="3">The sequence shown here is derived from an EMBL/GenBank/DDBJ whole genome shotgun (WGS) entry which is preliminary data.</text>
</comment>
<evidence type="ECO:0000256" key="1">
    <source>
        <dbReference type="SAM" id="MobiDB-lite"/>
    </source>
</evidence>